<dbReference type="eggNOG" id="COG2721">
    <property type="taxonomic scope" value="Bacteria"/>
</dbReference>
<dbReference type="Gene3D" id="2.30.130.110">
    <property type="match status" value="1"/>
</dbReference>
<evidence type="ECO:0000256" key="1">
    <source>
        <dbReference type="ARBA" id="ARBA00023239"/>
    </source>
</evidence>
<feature type="domain" description="SAF" evidence="2">
    <location>
        <begin position="14"/>
        <end position="86"/>
    </location>
</feature>
<dbReference type="GO" id="GO:0008789">
    <property type="term" value="F:altronate dehydratase activity"/>
    <property type="evidence" value="ECO:0007669"/>
    <property type="project" value="UniProtKB-EC"/>
</dbReference>
<dbReference type="Proteomes" id="UP000001168">
    <property type="component" value="Chromosome"/>
</dbReference>
<dbReference type="SMART" id="SM00858">
    <property type="entry name" value="SAF"/>
    <property type="match status" value="1"/>
</dbReference>
<reference evidence="3 4" key="3">
    <citation type="journal article" date="1997" name="Protein Eng.">
        <title>High-resolution crystal structure of M-protease: phylogeny aided analysis of the high-alkaline adaptation mechanism.</title>
        <authorList>
            <person name="Shirai T."/>
            <person name="Suzuki A."/>
            <person name="Yamane T."/>
            <person name="Ashida T."/>
            <person name="Kobayashi T."/>
            <person name="Ito S."/>
        </authorList>
    </citation>
    <scope>NUCLEOTIDE SEQUENCE [LARGE SCALE GENOMIC DNA]</scope>
    <source>
        <strain evidence="3 4">KSM-K16</strain>
    </source>
</reference>
<evidence type="ECO:0000313" key="4">
    <source>
        <dbReference type="Proteomes" id="UP000001168"/>
    </source>
</evidence>
<dbReference type="KEGG" id="bcl:ABC1127"/>
<dbReference type="EC" id="4.2.1.7" evidence="3"/>
<reference evidence="3 4" key="5">
    <citation type="journal article" date="2007" name="Extremophiles">
        <title>Intragenomic diversity of the V1 regions of 16S rRNA genes in high-alkaline protease-producing Bacillus clausii spp.</title>
        <authorList>
            <person name="Kageyama Y."/>
            <person name="Takaki Y."/>
            <person name="Shimamura S."/>
            <person name="Nishi S."/>
            <person name="Nogi Y."/>
            <person name="Uchimura K."/>
            <person name="Kobayashi T."/>
            <person name="Hitomi J."/>
            <person name="Ozaki K."/>
            <person name="Kawai S."/>
            <person name="Ito S."/>
            <person name="Horikoshi K."/>
        </authorList>
    </citation>
    <scope>NUCLEOTIDE SEQUENCE [LARGE SCALE GENOMIC DNA]</scope>
    <source>
        <strain evidence="3 4">KSM-K16</strain>
    </source>
</reference>
<accession>Q5WIZ0</accession>
<gene>
    <name evidence="3" type="ordered locus">ABC1127</name>
</gene>
<evidence type="ECO:0000259" key="2">
    <source>
        <dbReference type="SMART" id="SM00858"/>
    </source>
</evidence>
<dbReference type="InterPro" id="IPR052172">
    <property type="entry name" value="UxaA_altronate/galactarate_dh"/>
</dbReference>
<reference evidence="3 4" key="1">
    <citation type="journal article" date="1994" name="J. Ferment. Bioeng.">
        <title>Molecular cloning and nucleotide sequence of the gene for an alkaline protease from the alkalophilic Bacillus sp. KSM-K16.</title>
        <authorList>
            <person name="Hakamada Y."/>
            <person name="Kobayashi T."/>
            <person name="Hitomi J."/>
            <person name="Kawai S."/>
            <person name="Ito S."/>
        </authorList>
    </citation>
    <scope>NUCLEOTIDE SEQUENCE [LARGE SCALE GENOMIC DNA]</scope>
    <source>
        <strain evidence="3 4">KSM-K16</strain>
    </source>
</reference>
<keyword evidence="3" id="KW-0378">Hydrolase</keyword>
<dbReference type="EMBL" id="AP006627">
    <property type="protein sequence ID" value="BAD63665.1"/>
    <property type="molecule type" value="Genomic_DNA"/>
</dbReference>
<dbReference type="PANTHER" id="PTHR30536">
    <property type="entry name" value="ALTRONATE/GALACTARATE DEHYDRATASE"/>
    <property type="match status" value="1"/>
</dbReference>
<keyword evidence="4" id="KW-1185">Reference proteome</keyword>
<reference evidence="3 4" key="2">
    <citation type="journal article" date="1995" name="Appl. Microbiol. Biotechnol.">
        <title>Purification and properties of an alkaline protease from alkalophilic Bacillus sp. KSM-K16.</title>
        <authorList>
            <person name="Kobayashi T."/>
            <person name="Hakamada Y."/>
            <person name="Adachi S."/>
            <person name="Hitomi J."/>
            <person name="Yoshimatsu T."/>
            <person name="Koike K."/>
            <person name="Kawai S."/>
            <person name="Ito S."/>
        </authorList>
    </citation>
    <scope>NUCLEOTIDE SEQUENCE [LARGE SCALE GENOMIC DNA]</scope>
    <source>
        <strain evidence="3 4">KSM-K16</strain>
    </source>
</reference>
<dbReference type="InterPro" id="IPR044144">
    <property type="entry name" value="SAF_UxaA/GarD"/>
</dbReference>
<dbReference type="InterPro" id="IPR013974">
    <property type="entry name" value="SAF"/>
</dbReference>
<evidence type="ECO:0000313" key="3">
    <source>
        <dbReference type="EMBL" id="BAD63665.1"/>
    </source>
</evidence>
<dbReference type="PANTHER" id="PTHR30536:SF5">
    <property type="entry name" value="ALTRONATE DEHYDRATASE"/>
    <property type="match status" value="1"/>
</dbReference>
<dbReference type="GO" id="GO:0019698">
    <property type="term" value="P:D-galacturonate catabolic process"/>
    <property type="evidence" value="ECO:0007669"/>
    <property type="project" value="TreeGrafter"/>
</dbReference>
<keyword evidence="1 3" id="KW-0456">Lyase</keyword>
<sequence length="96" mass="10526">MSETKTHVVMQQKDNVATALRDFEKGQVVTLAGEQRLHLKNHIGFGHKFALCPIKKGADITKYGEVIGVASTDIAAGEHVHLHNVEGKRGRGDQRV</sequence>
<dbReference type="STRING" id="66692.ABC1127"/>
<protein>
    <submittedName>
        <fullName evidence="3">Altronate hydrolase N-terminus</fullName>
        <ecNumber evidence="3">4.2.1.7</ecNumber>
    </submittedName>
</protein>
<reference evidence="4" key="4">
    <citation type="submission" date="2003-10" db="EMBL/GenBank/DDBJ databases">
        <title>The complete genome sequence of the alkaliphilic Bacillus clausii KSM-K16.</title>
        <authorList>
            <person name="Takaki Y."/>
            <person name="Kageyama Y."/>
            <person name="Shimamura S."/>
            <person name="Suzuki H."/>
            <person name="Nishi S."/>
            <person name="Hatada Y."/>
            <person name="Kawai S."/>
            <person name="Ito S."/>
            <person name="Horikoshi K."/>
        </authorList>
    </citation>
    <scope>NUCLEOTIDE SEQUENCE [LARGE SCALE GENOMIC DNA]</scope>
    <source>
        <strain evidence="4">KSM-K16</strain>
    </source>
</reference>
<dbReference type="AlphaFoldDB" id="Q5WIZ0"/>
<dbReference type="CDD" id="cd11613">
    <property type="entry name" value="SAF_AH_GD"/>
    <property type="match status" value="1"/>
</dbReference>
<dbReference type="RefSeq" id="WP_011245980.1">
    <property type="nucleotide sequence ID" value="NC_006582.1"/>
</dbReference>
<dbReference type="HOGENOM" id="CLU_084161_3_0_9"/>
<name>Q5WIZ0_SHOC1</name>
<dbReference type="Pfam" id="PF08666">
    <property type="entry name" value="SAF"/>
    <property type="match status" value="1"/>
</dbReference>
<organism evidence="3 4">
    <name type="scientific">Shouchella clausii (strain KSM-K16)</name>
    <name type="common">Alkalihalobacillus clausii</name>
    <dbReference type="NCBI Taxonomy" id="66692"/>
    <lineage>
        <taxon>Bacteria</taxon>
        <taxon>Bacillati</taxon>
        <taxon>Bacillota</taxon>
        <taxon>Bacilli</taxon>
        <taxon>Bacillales</taxon>
        <taxon>Bacillaceae</taxon>
        <taxon>Shouchella</taxon>
    </lineage>
</organism>
<dbReference type="GO" id="GO:0016787">
    <property type="term" value="F:hydrolase activity"/>
    <property type="evidence" value="ECO:0007669"/>
    <property type="project" value="UniProtKB-KW"/>
</dbReference>
<proteinExistence type="predicted"/>